<comment type="caution">
    <text evidence="2">The sequence shown here is derived from an EMBL/GenBank/DDBJ whole genome shotgun (WGS) entry which is preliminary data.</text>
</comment>
<reference evidence="2 3" key="1">
    <citation type="submission" date="2018-03" db="EMBL/GenBank/DDBJ databases">
        <title>The draft genome of Mesorhizobium soli JCM 19897.</title>
        <authorList>
            <person name="Li L."/>
            <person name="Liu L."/>
            <person name="Liang L."/>
            <person name="Wang T."/>
            <person name="Zhang X."/>
        </authorList>
    </citation>
    <scope>NUCLEOTIDE SEQUENCE [LARGE SCALE GENOMIC DNA]</scope>
    <source>
        <strain evidence="2 3">JCM 19897</strain>
    </source>
</reference>
<dbReference type="AlphaFoldDB" id="A0A2P7RZP0"/>
<name>A0A2P7RZP0_9HYPH</name>
<dbReference type="Proteomes" id="UP000240653">
    <property type="component" value="Unassembled WGS sequence"/>
</dbReference>
<dbReference type="EMBL" id="PXYL01000023">
    <property type="protein sequence ID" value="PSJ55652.1"/>
    <property type="molecule type" value="Genomic_DNA"/>
</dbReference>
<keyword evidence="3" id="KW-1185">Reference proteome</keyword>
<protein>
    <recommendedName>
        <fullName evidence="1">SGNH domain-containing protein</fullName>
    </recommendedName>
</protein>
<evidence type="ECO:0000259" key="1">
    <source>
        <dbReference type="Pfam" id="PF19040"/>
    </source>
</evidence>
<evidence type="ECO:0000313" key="3">
    <source>
        <dbReference type="Proteomes" id="UP000240653"/>
    </source>
</evidence>
<feature type="domain" description="SGNH" evidence="1">
    <location>
        <begin position="1"/>
        <end position="216"/>
    </location>
</feature>
<gene>
    <name evidence="2" type="ORF">C7I85_26780</name>
</gene>
<evidence type="ECO:0000313" key="2">
    <source>
        <dbReference type="EMBL" id="PSJ55652.1"/>
    </source>
</evidence>
<organism evidence="2 3">
    <name type="scientific">Pseudaminobacter soli</name>
    <name type="common">ex Li et al. 2025</name>
    <dbReference type="NCBI Taxonomy" id="1295366"/>
    <lineage>
        <taxon>Bacteria</taxon>
        <taxon>Pseudomonadati</taxon>
        <taxon>Pseudomonadota</taxon>
        <taxon>Alphaproteobacteria</taxon>
        <taxon>Hyphomicrobiales</taxon>
        <taxon>Phyllobacteriaceae</taxon>
        <taxon>Pseudaminobacter</taxon>
    </lineage>
</organism>
<dbReference type="Pfam" id="PF19040">
    <property type="entry name" value="SGNH"/>
    <property type="match status" value="1"/>
</dbReference>
<sequence length="230" mass="24647">MSPALDTAATHAGLTGLLAAQAGCPPLLDVQLSDRRKRERCGAFNAAALDLIKSHRIPLVILLAYWPKYVNATELPNQGAYFDASVQRPLDDHSTPISEAMDRTLSELGEMGTKVVLVMDVPEMGRSVPEAVAKAVTVGASTDIAPPLSYIEKRQAPSRAMLEQVAAKYGAGIVDPMPAFCDSDRCYAARNGVPQYFDSDHITATTAKALSYLFAPIFRPFDSSFATGDG</sequence>
<dbReference type="InterPro" id="IPR043968">
    <property type="entry name" value="SGNH"/>
</dbReference>
<accession>A0A2P7RZP0</accession>
<proteinExistence type="predicted"/>